<reference evidence="16" key="3">
    <citation type="submission" date="2022-11" db="UniProtKB">
        <authorList>
            <consortium name="EnsemblMetazoa"/>
        </authorList>
    </citation>
    <scope>IDENTIFICATION</scope>
</reference>
<dbReference type="CDD" id="cd14969">
    <property type="entry name" value="7tmA_Opsins_type2_animals"/>
    <property type="match status" value="1"/>
</dbReference>
<proteinExistence type="evidence at transcript level"/>
<keyword evidence="8" id="KW-0297">G-protein coupled receptor</keyword>
<evidence type="ECO:0000313" key="17">
    <source>
        <dbReference type="Proteomes" id="UP000887567"/>
    </source>
</evidence>
<comment type="subcellular location">
    <subcellularLocation>
        <location evidence="1">Membrane</location>
        <topology evidence="1">Multi-pass membrane protein</topology>
    </subcellularLocation>
</comment>
<evidence type="ECO:0000259" key="14">
    <source>
        <dbReference type="PROSITE" id="PS50262"/>
    </source>
</evidence>
<evidence type="ECO:0000256" key="6">
    <source>
        <dbReference type="ARBA" id="ARBA00022989"/>
    </source>
</evidence>
<keyword evidence="9 13" id="KW-0472">Membrane</keyword>
<feature type="transmembrane region" description="Helical" evidence="13">
    <location>
        <begin position="269"/>
        <end position="289"/>
    </location>
</feature>
<feature type="compositionally biased region" description="Basic and acidic residues" evidence="12">
    <location>
        <begin position="351"/>
        <end position="365"/>
    </location>
</feature>
<evidence type="ECO:0000256" key="4">
    <source>
        <dbReference type="ARBA" id="ARBA00022692"/>
    </source>
</evidence>
<dbReference type="SUPFAM" id="SSF81321">
    <property type="entry name" value="Family A G protein-coupled receptor-like"/>
    <property type="match status" value="1"/>
</dbReference>
<dbReference type="InterPro" id="IPR017452">
    <property type="entry name" value="GPCR_Rhodpsn_7TM"/>
</dbReference>
<keyword evidence="10" id="KW-0675">Receptor</keyword>
<evidence type="ECO:0000256" key="8">
    <source>
        <dbReference type="ARBA" id="ARBA00023040"/>
    </source>
</evidence>
<evidence type="ECO:0000256" key="2">
    <source>
        <dbReference type="ARBA" id="ARBA00022543"/>
    </source>
</evidence>
<feature type="transmembrane region" description="Helical" evidence="13">
    <location>
        <begin position="49"/>
        <end position="72"/>
    </location>
</feature>
<dbReference type="GO" id="GO:0009881">
    <property type="term" value="F:photoreceptor activity"/>
    <property type="evidence" value="ECO:0007669"/>
    <property type="project" value="UniProtKB-KW"/>
</dbReference>
<dbReference type="Pfam" id="PF00001">
    <property type="entry name" value="7tm_1"/>
    <property type="match status" value="1"/>
</dbReference>
<keyword evidence="5" id="KW-0681">Retinal protein</keyword>
<keyword evidence="2" id="KW-0600">Photoreceptor protein</keyword>
<evidence type="ECO:0000256" key="10">
    <source>
        <dbReference type="ARBA" id="ARBA00023170"/>
    </source>
</evidence>
<dbReference type="InterPro" id="IPR000276">
    <property type="entry name" value="GPCR_Rhodpsn"/>
</dbReference>
<evidence type="ECO:0000256" key="5">
    <source>
        <dbReference type="ARBA" id="ARBA00022925"/>
    </source>
</evidence>
<evidence type="ECO:0000256" key="13">
    <source>
        <dbReference type="SAM" id="Phobius"/>
    </source>
</evidence>
<sequence>MTIELFALHHYKTITAVYIVLFILGFLVNSFVIAVFIGTRSLRQQSGNYILLSLTISDWMMATLGSSLGIYANAKYWWTLDPAYCQYFGFISSLGGYTCMIHITALAGEKLFTLKLSTTQEITKAKMLILVICLWLFSFVWALFPLIGWSYYAPEPGYAGCSIAWYSDKPADKAFIVCLFIVFFFFPISFATFCFAIIYFEVRKLARNAVQRWGTTSGPTQQTLRAKAKTIRMSLIMVLAFMFAWTPYAVVALYSSFVANDLSPTAATIPAMFAKSSTFYNPIIYFFMYTKFRNAAKKMVIRRNVVAPGSGSGSTAASQNGSFMTSFPRPAQFLERLSAINKSTNSGDDASEQKTSKTDTKEMKVLEFPTPGNV</sequence>
<evidence type="ECO:0000256" key="7">
    <source>
        <dbReference type="ARBA" id="ARBA00022991"/>
    </source>
</evidence>
<evidence type="ECO:0000256" key="11">
    <source>
        <dbReference type="ARBA" id="ARBA00023224"/>
    </source>
</evidence>
<feature type="transmembrane region" description="Helical" evidence="13">
    <location>
        <begin position="128"/>
        <end position="154"/>
    </location>
</feature>
<feature type="region of interest" description="Disordered" evidence="12">
    <location>
        <begin position="342"/>
        <end position="374"/>
    </location>
</feature>
<keyword evidence="7" id="KW-0157">Chromophore</keyword>
<keyword evidence="17" id="KW-1185">Reference proteome</keyword>
<dbReference type="OrthoDB" id="2105199at2759"/>
<organism evidence="15">
    <name type="scientific">Exaiptasia diaphana</name>
    <name type="common">Tropical sea anemone</name>
    <name type="synonym">Aiptasia pulchella</name>
    <dbReference type="NCBI Taxonomy" id="2652724"/>
    <lineage>
        <taxon>Eukaryota</taxon>
        <taxon>Metazoa</taxon>
        <taxon>Cnidaria</taxon>
        <taxon>Anthozoa</taxon>
        <taxon>Hexacorallia</taxon>
        <taxon>Actiniaria</taxon>
        <taxon>Aiptasiidae</taxon>
        <taxon>Exaiptasia</taxon>
    </lineage>
</organism>
<dbReference type="OMA" id="YANANNW"/>
<dbReference type="Proteomes" id="UP000887567">
    <property type="component" value="Unplaced"/>
</dbReference>
<accession>A0A346FTZ8</accession>
<dbReference type="EMBL" id="MH586791">
    <property type="protein sequence ID" value="AXN75741.1"/>
    <property type="molecule type" value="mRNA"/>
</dbReference>
<reference evidence="15" key="1">
    <citation type="journal article" date="2018" name="Curr. Biol.">
        <title>Prolific Origination of Eyes in Cnidaria with Co-option of Non-visual Opsins.</title>
        <authorList>
            <person name="Picciani N."/>
            <person name="Kerlin J.R."/>
            <person name="Sierra N."/>
            <person name="Swafford A.J."/>
            <person name="Ramirez M.D."/>
            <person name="Roberts N.G."/>
            <person name="Cannon J.T."/>
            <person name="Daly M."/>
            <person name="Oakley T.H."/>
        </authorList>
    </citation>
    <scope>NUCLEOTIDE SEQUENCE</scope>
    <source>
        <strain evidence="15">1596</strain>
    </source>
</reference>
<evidence type="ECO:0000256" key="9">
    <source>
        <dbReference type="ARBA" id="ARBA00023136"/>
    </source>
</evidence>
<dbReference type="GeneID" id="110251589"/>
<protein>
    <submittedName>
        <fullName evidence="15">Opsin</fullName>
    </submittedName>
</protein>
<dbReference type="PROSITE" id="PS00238">
    <property type="entry name" value="OPSIN"/>
    <property type="match status" value="1"/>
</dbReference>
<reference evidence="15" key="2">
    <citation type="submission" date="2018-07" db="EMBL/GenBank/DDBJ databases">
        <authorList>
            <person name="Quirk P.G."/>
            <person name="Krulwich T.A."/>
        </authorList>
    </citation>
    <scope>NUCLEOTIDE SEQUENCE</scope>
    <source>
        <strain evidence="15">1596</strain>
    </source>
</reference>
<feature type="domain" description="G-protein coupled receptors family 1 profile" evidence="14">
    <location>
        <begin position="28"/>
        <end position="285"/>
    </location>
</feature>
<dbReference type="PROSITE" id="PS50262">
    <property type="entry name" value="G_PROTEIN_RECEP_F1_2"/>
    <property type="match status" value="1"/>
</dbReference>
<dbReference type="PRINTS" id="PR00237">
    <property type="entry name" value="GPCRRHODOPSN"/>
</dbReference>
<feature type="transmembrane region" description="Helical" evidence="13">
    <location>
        <begin position="174"/>
        <end position="200"/>
    </location>
</feature>
<feature type="transmembrane region" description="Helical" evidence="13">
    <location>
        <begin position="235"/>
        <end position="257"/>
    </location>
</feature>
<keyword evidence="11" id="KW-0807">Transducer</keyword>
<dbReference type="GO" id="GO:0016020">
    <property type="term" value="C:membrane"/>
    <property type="evidence" value="ECO:0007669"/>
    <property type="project" value="UniProtKB-SubCell"/>
</dbReference>
<evidence type="ECO:0000256" key="1">
    <source>
        <dbReference type="ARBA" id="ARBA00004141"/>
    </source>
</evidence>
<evidence type="ECO:0000256" key="3">
    <source>
        <dbReference type="ARBA" id="ARBA00022606"/>
    </source>
</evidence>
<keyword evidence="4 13" id="KW-0812">Transmembrane</keyword>
<evidence type="ECO:0000313" key="15">
    <source>
        <dbReference type="EMBL" id="AXN75741.1"/>
    </source>
</evidence>
<dbReference type="Gene3D" id="1.20.1070.10">
    <property type="entry name" value="Rhodopsin 7-helix transmembrane proteins"/>
    <property type="match status" value="1"/>
</dbReference>
<dbReference type="GO" id="GO:0004930">
    <property type="term" value="F:G protein-coupled receptor activity"/>
    <property type="evidence" value="ECO:0007669"/>
    <property type="project" value="UniProtKB-KW"/>
</dbReference>
<feature type="transmembrane region" description="Helical" evidence="13">
    <location>
        <begin position="87"/>
        <end position="107"/>
    </location>
</feature>
<keyword evidence="6 13" id="KW-1133">Transmembrane helix</keyword>
<dbReference type="RefSeq" id="XP_020913977.1">
    <property type="nucleotide sequence ID" value="XM_021058318.2"/>
</dbReference>
<dbReference type="GO" id="GO:0007602">
    <property type="term" value="P:phototransduction"/>
    <property type="evidence" value="ECO:0007669"/>
    <property type="project" value="UniProtKB-KW"/>
</dbReference>
<dbReference type="InterPro" id="IPR027430">
    <property type="entry name" value="Retinal_BS"/>
</dbReference>
<name>A0A346FTZ8_EXADI</name>
<dbReference type="PANTHER" id="PTHR24240">
    <property type="entry name" value="OPSIN"/>
    <property type="match status" value="1"/>
</dbReference>
<dbReference type="AlphaFoldDB" id="A0A346FTZ8"/>
<feature type="transmembrane region" description="Helical" evidence="13">
    <location>
        <begin position="16"/>
        <end position="37"/>
    </location>
</feature>
<evidence type="ECO:0000256" key="12">
    <source>
        <dbReference type="SAM" id="MobiDB-lite"/>
    </source>
</evidence>
<dbReference type="EnsemblMetazoa" id="XM_021058318.2">
    <property type="protein sequence ID" value="XP_020913977.1"/>
    <property type="gene ID" value="LOC110251589"/>
</dbReference>
<dbReference type="FunFam" id="1.20.1070.10:FF:000219">
    <property type="entry name" value="Opsin 5-like 2"/>
    <property type="match status" value="1"/>
</dbReference>
<keyword evidence="3" id="KW-0716">Sensory transduction</keyword>
<evidence type="ECO:0000313" key="16">
    <source>
        <dbReference type="EnsemblMetazoa" id="XP_020913977.1"/>
    </source>
</evidence>
<dbReference type="InterPro" id="IPR050125">
    <property type="entry name" value="GPCR_opsins"/>
</dbReference>
<dbReference type="KEGG" id="epa:110251589"/>